<dbReference type="Ensembl" id="ENSLLTT00000022192.1">
    <property type="protein sequence ID" value="ENSLLTP00000021401.1"/>
    <property type="gene ID" value="ENSLLTG00000015971.1"/>
</dbReference>
<feature type="domain" description="Small ribosomal subunit protein uS17 N-terminal" evidence="4">
    <location>
        <begin position="11"/>
        <end position="53"/>
    </location>
</feature>
<dbReference type="Pfam" id="PF16205">
    <property type="entry name" value="Ribosomal_S17_N"/>
    <property type="match status" value="1"/>
</dbReference>
<proteinExistence type="predicted"/>
<dbReference type="GO" id="GO:0006412">
    <property type="term" value="P:translation"/>
    <property type="evidence" value="ECO:0007669"/>
    <property type="project" value="InterPro"/>
</dbReference>
<keyword evidence="1" id="KW-0699">rRNA-binding</keyword>
<keyword evidence="2" id="KW-0689">Ribosomal protein</keyword>
<dbReference type="GeneTree" id="ENSGT01140000284652"/>
<evidence type="ECO:0000256" key="1">
    <source>
        <dbReference type="ARBA" id="ARBA00022730"/>
    </source>
</evidence>
<evidence type="ECO:0000256" key="2">
    <source>
        <dbReference type="ARBA" id="ARBA00022980"/>
    </source>
</evidence>
<dbReference type="GO" id="GO:0022627">
    <property type="term" value="C:cytosolic small ribosomal subunit"/>
    <property type="evidence" value="ECO:0007669"/>
    <property type="project" value="TreeGrafter"/>
</dbReference>
<evidence type="ECO:0000313" key="6">
    <source>
        <dbReference type="Proteomes" id="UP000694406"/>
    </source>
</evidence>
<keyword evidence="1" id="KW-0694">RNA-binding</keyword>
<sequence>LLLQDRSCFSEKLPRYNKNISLGFKTPKEAIEGSYIDSKCPFIGNISIRGSILSSVVTKMKMQRTIVICKDDRTTSANTTASRSGTRTCRCTCLPASGMCILGIL</sequence>
<keyword evidence="3" id="KW-0687">Ribonucleoprotein</keyword>
<organism evidence="5 6">
    <name type="scientific">Laticauda laticaudata</name>
    <name type="common">Blue-ringed sea krait</name>
    <name type="synonym">Blue-lipped sea krait</name>
    <dbReference type="NCBI Taxonomy" id="8630"/>
    <lineage>
        <taxon>Eukaryota</taxon>
        <taxon>Metazoa</taxon>
        <taxon>Chordata</taxon>
        <taxon>Craniata</taxon>
        <taxon>Vertebrata</taxon>
        <taxon>Euteleostomi</taxon>
        <taxon>Lepidosauria</taxon>
        <taxon>Squamata</taxon>
        <taxon>Bifurcata</taxon>
        <taxon>Unidentata</taxon>
        <taxon>Episquamata</taxon>
        <taxon>Toxicofera</taxon>
        <taxon>Serpentes</taxon>
        <taxon>Colubroidea</taxon>
        <taxon>Elapidae</taxon>
        <taxon>Laticaudinae</taxon>
        <taxon>Laticauda</taxon>
    </lineage>
</organism>
<dbReference type="PANTHER" id="PTHR10744:SF9">
    <property type="entry name" value="40S RIBOSOMAL PROTEIN S11-RELATED"/>
    <property type="match status" value="1"/>
</dbReference>
<dbReference type="Proteomes" id="UP000694406">
    <property type="component" value="Unplaced"/>
</dbReference>
<dbReference type="PANTHER" id="PTHR10744">
    <property type="entry name" value="40S RIBOSOMAL PROTEIN S11 FAMILY MEMBER"/>
    <property type="match status" value="1"/>
</dbReference>
<keyword evidence="6" id="KW-1185">Reference proteome</keyword>
<reference evidence="5" key="1">
    <citation type="submission" date="2025-08" db="UniProtKB">
        <authorList>
            <consortium name="Ensembl"/>
        </authorList>
    </citation>
    <scope>IDENTIFICATION</scope>
</reference>
<dbReference type="InterPro" id="IPR032440">
    <property type="entry name" value="Ribosomal_uS17_N"/>
</dbReference>
<dbReference type="Gene3D" id="2.40.50.1000">
    <property type="match status" value="1"/>
</dbReference>
<dbReference type="AlphaFoldDB" id="A0A8C5ST65"/>
<dbReference type="GO" id="GO:0019843">
    <property type="term" value="F:rRNA binding"/>
    <property type="evidence" value="ECO:0007669"/>
    <property type="project" value="UniProtKB-KW"/>
</dbReference>
<dbReference type="GO" id="GO:0003735">
    <property type="term" value="F:structural constituent of ribosome"/>
    <property type="evidence" value="ECO:0007669"/>
    <property type="project" value="InterPro"/>
</dbReference>
<accession>A0A8C5ST65</accession>
<evidence type="ECO:0000259" key="4">
    <source>
        <dbReference type="Pfam" id="PF16205"/>
    </source>
</evidence>
<evidence type="ECO:0000313" key="5">
    <source>
        <dbReference type="Ensembl" id="ENSLLTP00000021401.1"/>
    </source>
</evidence>
<dbReference type="InterPro" id="IPR000266">
    <property type="entry name" value="Ribosomal_uS17"/>
</dbReference>
<evidence type="ECO:0000256" key="3">
    <source>
        <dbReference type="ARBA" id="ARBA00023274"/>
    </source>
</evidence>
<protein>
    <recommendedName>
        <fullName evidence="4">Small ribosomal subunit protein uS17 N-terminal domain-containing protein</fullName>
    </recommendedName>
</protein>
<reference evidence="5" key="2">
    <citation type="submission" date="2025-09" db="UniProtKB">
        <authorList>
            <consortium name="Ensembl"/>
        </authorList>
    </citation>
    <scope>IDENTIFICATION</scope>
</reference>
<name>A0A8C5ST65_LATLA</name>